<dbReference type="STRING" id="400772.RR49_02254"/>
<protein>
    <submittedName>
        <fullName evidence="5">Regulatory protein AsnC</fullName>
    </submittedName>
</protein>
<evidence type="ECO:0000313" key="5">
    <source>
        <dbReference type="EMBL" id="KJL35818.1"/>
    </source>
</evidence>
<dbReference type="PRINTS" id="PR00033">
    <property type="entry name" value="HTHASNC"/>
</dbReference>
<dbReference type="PANTHER" id="PTHR30154">
    <property type="entry name" value="LEUCINE-RESPONSIVE REGULATORY PROTEIN"/>
    <property type="match status" value="1"/>
</dbReference>
<comment type="caution">
    <text evidence="5">The sequence shown here is derived from an EMBL/GenBank/DDBJ whole genome shotgun (WGS) entry which is preliminary data.</text>
</comment>
<dbReference type="Proteomes" id="UP000033451">
    <property type="component" value="Unassembled WGS sequence"/>
</dbReference>
<keyword evidence="6" id="KW-1185">Reference proteome</keyword>
<dbReference type="Gene3D" id="1.10.10.10">
    <property type="entry name" value="Winged helix-like DNA-binding domain superfamily/Winged helix DNA-binding domain"/>
    <property type="match status" value="1"/>
</dbReference>
<evidence type="ECO:0000256" key="1">
    <source>
        <dbReference type="ARBA" id="ARBA00023015"/>
    </source>
</evidence>
<dbReference type="Pfam" id="PF13404">
    <property type="entry name" value="HTH_AsnC-type"/>
    <property type="match status" value="1"/>
</dbReference>
<dbReference type="PATRIC" id="fig|400772.4.peg.2267"/>
<evidence type="ECO:0000259" key="4">
    <source>
        <dbReference type="PROSITE" id="PS50956"/>
    </source>
</evidence>
<dbReference type="SUPFAM" id="SSF54909">
    <property type="entry name" value="Dimeric alpha+beta barrel"/>
    <property type="match status" value="1"/>
</dbReference>
<dbReference type="EMBL" id="JYIY01000077">
    <property type="protein sequence ID" value="KJL35818.1"/>
    <property type="molecule type" value="Genomic_DNA"/>
</dbReference>
<proteinExistence type="predicted"/>
<reference evidence="5 6" key="1">
    <citation type="submission" date="2015-02" db="EMBL/GenBank/DDBJ databases">
        <title>Draft genome sequences of ten Microbacterium spp. with emphasis on heavy metal contaminated environments.</title>
        <authorList>
            <person name="Corretto E."/>
        </authorList>
    </citation>
    <scope>NUCLEOTIDE SEQUENCE [LARGE SCALE GENOMIC DNA]</scope>
    <source>
        <strain evidence="5 6">DSM 18659</strain>
    </source>
</reference>
<keyword evidence="2" id="KW-0238">DNA-binding</keyword>
<evidence type="ECO:0000313" key="6">
    <source>
        <dbReference type="Proteomes" id="UP000033451"/>
    </source>
</evidence>
<dbReference type="InterPro" id="IPR036388">
    <property type="entry name" value="WH-like_DNA-bd_sf"/>
</dbReference>
<dbReference type="PANTHER" id="PTHR30154:SF34">
    <property type="entry name" value="TRANSCRIPTIONAL REGULATOR AZLB"/>
    <property type="match status" value="1"/>
</dbReference>
<feature type="domain" description="HTH asnC-type" evidence="4">
    <location>
        <begin position="8"/>
        <end position="69"/>
    </location>
</feature>
<dbReference type="InterPro" id="IPR036390">
    <property type="entry name" value="WH_DNA-bd_sf"/>
</dbReference>
<dbReference type="GO" id="GO:0043200">
    <property type="term" value="P:response to amino acid"/>
    <property type="evidence" value="ECO:0007669"/>
    <property type="project" value="TreeGrafter"/>
</dbReference>
<dbReference type="Pfam" id="PF01037">
    <property type="entry name" value="AsnC_trans_reg"/>
    <property type="match status" value="1"/>
</dbReference>
<dbReference type="InterPro" id="IPR011008">
    <property type="entry name" value="Dimeric_a/b-barrel"/>
</dbReference>
<dbReference type="SMART" id="SM00344">
    <property type="entry name" value="HTH_ASNC"/>
    <property type="match status" value="1"/>
</dbReference>
<keyword evidence="3" id="KW-0804">Transcription</keyword>
<keyword evidence="1" id="KW-0805">Transcription regulation</keyword>
<dbReference type="PROSITE" id="PS50956">
    <property type="entry name" value="HTH_ASNC_2"/>
    <property type="match status" value="1"/>
</dbReference>
<evidence type="ECO:0000256" key="3">
    <source>
        <dbReference type="ARBA" id="ARBA00023163"/>
    </source>
</evidence>
<sequence>MSPIMAILDASDLALLQALSADPRRAVTSLADDLGMSRNTVQARMSRLERAGALLSYERAISTTALGYPIDAFVSVRLRQPEIPRIRDEIALIPEVVQANGLAGSMDLLVRVACRDTPHLFTTDRRILAIDGVERTETSLVMDELIPYRVAPLIDLARSER</sequence>
<evidence type="ECO:0000256" key="2">
    <source>
        <dbReference type="ARBA" id="ARBA00023125"/>
    </source>
</evidence>
<organism evidence="5 6">
    <name type="scientific">Microbacterium ginsengisoli</name>
    <dbReference type="NCBI Taxonomy" id="400772"/>
    <lineage>
        <taxon>Bacteria</taxon>
        <taxon>Bacillati</taxon>
        <taxon>Actinomycetota</taxon>
        <taxon>Actinomycetes</taxon>
        <taxon>Micrococcales</taxon>
        <taxon>Microbacteriaceae</taxon>
        <taxon>Microbacterium</taxon>
    </lineage>
</organism>
<dbReference type="InterPro" id="IPR019888">
    <property type="entry name" value="Tscrpt_reg_AsnC-like"/>
</dbReference>
<dbReference type="SUPFAM" id="SSF46785">
    <property type="entry name" value="Winged helix' DNA-binding domain"/>
    <property type="match status" value="1"/>
</dbReference>
<dbReference type="AlphaFoldDB" id="A0A0F0LRQ6"/>
<dbReference type="GO" id="GO:0043565">
    <property type="term" value="F:sequence-specific DNA binding"/>
    <property type="evidence" value="ECO:0007669"/>
    <property type="project" value="InterPro"/>
</dbReference>
<dbReference type="InterPro" id="IPR019887">
    <property type="entry name" value="Tscrpt_reg_AsnC/Lrp_C"/>
</dbReference>
<dbReference type="GO" id="GO:0005829">
    <property type="term" value="C:cytosol"/>
    <property type="evidence" value="ECO:0007669"/>
    <property type="project" value="TreeGrafter"/>
</dbReference>
<accession>A0A0F0LRQ6</accession>
<name>A0A0F0LRQ6_9MICO</name>
<gene>
    <name evidence="5" type="primary">asnC_2</name>
    <name evidence="5" type="ORF">RR49_02254</name>
</gene>
<dbReference type="InterPro" id="IPR000485">
    <property type="entry name" value="AsnC-type_HTH_dom"/>
</dbReference>
<dbReference type="Gene3D" id="3.30.70.920">
    <property type="match status" value="1"/>
</dbReference>